<accession>A0A0P0DAJ9</accession>
<dbReference type="Gene3D" id="2.130.10.10">
    <property type="entry name" value="YVTN repeat-like/Quinoprotein amine dehydrogenase"/>
    <property type="match status" value="1"/>
</dbReference>
<evidence type="ECO:0008006" key="6">
    <source>
        <dbReference type="Google" id="ProtNLM"/>
    </source>
</evidence>
<keyword evidence="2" id="KW-0313">Glucose metabolism</keyword>
<dbReference type="GO" id="GO:0017057">
    <property type="term" value="F:6-phosphogluconolactonase activity"/>
    <property type="evidence" value="ECO:0007669"/>
    <property type="project" value="TreeGrafter"/>
</dbReference>
<name>A0A0P0DAJ9_9FLAO</name>
<dbReference type="Pfam" id="PF10282">
    <property type="entry name" value="Lactonase"/>
    <property type="match status" value="1"/>
</dbReference>
<evidence type="ECO:0000256" key="2">
    <source>
        <dbReference type="ARBA" id="ARBA00022526"/>
    </source>
</evidence>
<dbReference type="KEGG" id="ahz:APS56_12550"/>
<organism evidence="4 5">
    <name type="scientific">Pseudalgibacter alginicilyticus</name>
    <dbReference type="NCBI Taxonomy" id="1736674"/>
    <lineage>
        <taxon>Bacteria</taxon>
        <taxon>Pseudomonadati</taxon>
        <taxon>Bacteroidota</taxon>
        <taxon>Flavobacteriia</taxon>
        <taxon>Flavobacteriales</taxon>
        <taxon>Flavobacteriaceae</taxon>
        <taxon>Pseudalgibacter</taxon>
    </lineage>
</organism>
<dbReference type="STRING" id="1736674.APS56_12550"/>
<dbReference type="InterPro" id="IPR011048">
    <property type="entry name" value="Haem_d1_sf"/>
</dbReference>
<dbReference type="PANTHER" id="PTHR30344:SF1">
    <property type="entry name" value="6-PHOSPHOGLUCONOLACTONASE"/>
    <property type="match status" value="1"/>
</dbReference>
<dbReference type="OrthoDB" id="9790815at2"/>
<gene>
    <name evidence="4" type="ORF">APS56_12550</name>
</gene>
<evidence type="ECO:0000256" key="3">
    <source>
        <dbReference type="SAM" id="SignalP"/>
    </source>
</evidence>
<dbReference type="RefSeq" id="WP_054728769.1">
    <property type="nucleotide sequence ID" value="NZ_CP012898.1"/>
</dbReference>
<sequence length="354" mass="39648">MKTNYLILLLSIVFSFNCKAQELPLYVGTYTNGDSEGIYKFSFNTETGILSNKKLAIKTQNPSFITFSPNKKYIYAAGEGEISSVTAFKIIPNGNLELINIESSNGKGPCHISLNESGNKAVVSNYHGGTFSIYPINKDGSIQKASQVFNHNTKNEEAHAHSAQFYKDDLFVSDLGRNAVFQYKLKNNQYQLKRPAIVEMTGNPGPRHFALSKNSKFIYIINELESTITSVKRTKKGFKKIDEDSTLDKNYTKKNACADIHLSKDERFVYGSNRGENSIAVFKRNKKTGTLDKIQNIAVHGDWPRNFTLDPTGKFILVANRRSENISVFKIDSNTGRLSFLNTTDVPTPSCLLF</sequence>
<protein>
    <recommendedName>
        <fullName evidence="6">6-phosphogluconolactonase</fullName>
    </recommendedName>
</protein>
<keyword evidence="3" id="KW-0732">Signal</keyword>
<dbReference type="InterPro" id="IPR050282">
    <property type="entry name" value="Cycloisomerase_2"/>
</dbReference>
<evidence type="ECO:0000256" key="1">
    <source>
        <dbReference type="ARBA" id="ARBA00005564"/>
    </source>
</evidence>
<dbReference type="PANTHER" id="PTHR30344">
    <property type="entry name" value="6-PHOSPHOGLUCONOLACTONASE-RELATED"/>
    <property type="match status" value="1"/>
</dbReference>
<feature type="chain" id="PRO_5006043508" description="6-phosphogluconolactonase" evidence="3">
    <location>
        <begin position="21"/>
        <end position="354"/>
    </location>
</feature>
<dbReference type="SUPFAM" id="SSF51004">
    <property type="entry name" value="C-terminal (heme d1) domain of cytochrome cd1-nitrite reductase"/>
    <property type="match status" value="1"/>
</dbReference>
<dbReference type="Proteomes" id="UP000057981">
    <property type="component" value="Chromosome"/>
</dbReference>
<feature type="signal peptide" evidence="3">
    <location>
        <begin position="1"/>
        <end position="20"/>
    </location>
</feature>
<keyword evidence="2" id="KW-0119">Carbohydrate metabolism</keyword>
<dbReference type="EMBL" id="CP012898">
    <property type="protein sequence ID" value="ALJ05909.1"/>
    <property type="molecule type" value="Genomic_DNA"/>
</dbReference>
<evidence type="ECO:0000313" key="4">
    <source>
        <dbReference type="EMBL" id="ALJ05909.1"/>
    </source>
</evidence>
<comment type="similarity">
    <text evidence="1">Belongs to the cycloisomerase 2 family.</text>
</comment>
<dbReference type="InterPro" id="IPR019405">
    <property type="entry name" value="Lactonase_7-beta_prop"/>
</dbReference>
<dbReference type="GO" id="GO:0006006">
    <property type="term" value="P:glucose metabolic process"/>
    <property type="evidence" value="ECO:0007669"/>
    <property type="project" value="UniProtKB-KW"/>
</dbReference>
<reference evidence="4 5" key="1">
    <citation type="submission" date="2015-10" db="EMBL/GenBank/DDBJ databases">
        <authorList>
            <person name="Gilbert D.G."/>
        </authorList>
    </citation>
    <scope>NUCLEOTIDE SEQUENCE [LARGE SCALE GENOMIC DNA]</scope>
    <source>
        <strain evidence="5">HZ-22</strain>
    </source>
</reference>
<dbReference type="InterPro" id="IPR015943">
    <property type="entry name" value="WD40/YVTN_repeat-like_dom_sf"/>
</dbReference>
<dbReference type="GO" id="GO:0005829">
    <property type="term" value="C:cytosol"/>
    <property type="evidence" value="ECO:0007669"/>
    <property type="project" value="TreeGrafter"/>
</dbReference>
<evidence type="ECO:0000313" key="5">
    <source>
        <dbReference type="Proteomes" id="UP000057981"/>
    </source>
</evidence>
<proteinExistence type="inferred from homology"/>
<keyword evidence="5" id="KW-1185">Reference proteome</keyword>
<dbReference type="AlphaFoldDB" id="A0A0P0DAJ9"/>